<feature type="non-terminal residue" evidence="1">
    <location>
        <position position="65"/>
    </location>
</feature>
<evidence type="ECO:0000313" key="1">
    <source>
        <dbReference type="EMBL" id="GFY36991.1"/>
    </source>
</evidence>
<evidence type="ECO:0000313" key="2">
    <source>
        <dbReference type="Proteomes" id="UP000886998"/>
    </source>
</evidence>
<dbReference type="AlphaFoldDB" id="A0A8X7BM06"/>
<reference evidence="1" key="1">
    <citation type="submission" date="2020-08" db="EMBL/GenBank/DDBJ databases">
        <title>Multicomponent nature underlies the extraordinary mechanical properties of spider dragline silk.</title>
        <authorList>
            <person name="Kono N."/>
            <person name="Nakamura H."/>
            <person name="Mori M."/>
            <person name="Yoshida Y."/>
            <person name="Ohtoshi R."/>
            <person name="Malay A.D."/>
            <person name="Moran D.A.P."/>
            <person name="Tomita M."/>
            <person name="Numata K."/>
            <person name="Arakawa K."/>
        </authorList>
    </citation>
    <scope>NUCLEOTIDE SEQUENCE</scope>
</reference>
<gene>
    <name evidence="1" type="ORF">TNIN_771</name>
</gene>
<proteinExistence type="predicted"/>
<dbReference type="Proteomes" id="UP000886998">
    <property type="component" value="Unassembled WGS sequence"/>
</dbReference>
<sequence length="65" mass="7616">MSSVFERDGDIDFIHEVRSESTRFSNLVLVQDWAFEGSSSLDIYEDTIVVHPPCCRLEWKMIKHI</sequence>
<comment type="caution">
    <text evidence="1">The sequence shown here is derived from an EMBL/GenBank/DDBJ whole genome shotgun (WGS) entry which is preliminary data.</text>
</comment>
<accession>A0A8X7BM06</accession>
<name>A0A8X7BM06_9ARAC</name>
<organism evidence="1 2">
    <name type="scientific">Trichonephila inaurata madagascariensis</name>
    <dbReference type="NCBI Taxonomy" id="2747483"/>
    <lineage>
        <taxon>Eukaryota</taxon>
        <taxon>Metazoa</taxon>
        <taxon>Ecdysozoa</taxon>
        <taxon>Arthropoda</taxon>
        <taxon>Chelicerata</taxon>
        <taxon>Arachnida</taxon>
        <taxon>Araneae</taxon>
        <taxon>Araneomorphae</taxon>
        <taxon>Entelegynae</taxon>
        <taxon>Araneoidea</taxon>
        <taxon>Nephilidae</taxon>
        <taxon>Trichonephila</taxon>
        <taxon>Trichonephila inaurata</taxon>
    </lineage>
</organism>
<protein>
    <submittedName>
        <fullName evidence="1">Uncharacterized protein</fullName>
    </submittedName>
</protein>
<dbReference type="EMBL" id="BMAV01000031">
    <property type="protein sequence ID" value="GFY36991.1"/>
    <property type="molecule type" value="Genomic_DNA"/>
</dbReference>
<keyword evidence="2" id="KW-1185">Reference proteome</keyword>